<organism evidence="1 2">
    <name type="scientific">Rhizobium indigoferae</name>
    <dbReference type="NCBI Taxonomy" id="158891"/>
    <lineage>
        <taxon>Bacteria</taxon>
        <taxon>Pseudomonadati</taxon>
        <taxon>Pseudomonadota</taxon>
        <taxon>Alphaproteobacteria</taxon>
        <taxon>Hyphomicrobiales</taxon>
        <taxon>Rhizobiaceae</taxon>
        <taxon>Rhizobium/Agrobacterium group</taxon>
        <taxon>Rhizobium</taxon>
    </lineage>
</organism>
<dbReference type="Gene3D" id="3.40.630.30">
    <property type="match status" value="1"/>
</dbReference>
<keyword evidence="2" id="KW-1185">Reference proteome</keyword>
<proteinExistence type="predicted"/>
<dbReference type="EMBL" id="CP140637">
    <property type="protein sequence ID" value="WRW38494.1"/>
    <property type="molecule type" value="Genomic_DNA"/>
</dbReference>
<dbReference type="SUPFAM" id="SSF55729">
    <property type="entry name" value="Acyl-CoA N-acyltransferases (Nat)"/>
    <property type="match status" value="1"/>
</dbReference>
<geneLocation type="plasmid" evidence="1 2">
    <name>pRinCIP108029d</name>
</geneLocation>
<dbReference type="Proteomes" id="UP001322785">
    <property type="component" value="Plasmid pRinCIP108029d"/>
</dbReference>
<evidence type="ECO:0000313" key="1">
    <source>
        <dbReference type="EMBL" id="WRW38494.1"/>
    </source>
</evidence>
<accession>A0ABZ1DRS9</accession>
<reference evidence="1 2" key="1">
    <citation type="submission" date="2023-12" db="EMBL/GenBank/DDBJ databases">
        <authorList>
            <person name="Menendez E."/>
            <person name="Kaur S."/>
            <person name="Flores-Felix J.D."/>
            <person name="diCenzo G.C."/>
            <person name="Peix A."/>
            <person name="Velazquez E."/>
        </authorList>
    </citation>
    <scope>NUCLEOTIDE SEQUENCE [LARGE SCALE GENOMIC DNA]</scope>
    <source>
        <strain evidence="1 2">CIP 108029</strain>
        <plasmid evidence="1 2">pRinCIP108029d</plasmid>
    </source>
</reference>
<dbReference type="RefSeq" id="WP_246289094.1">
    <property type="nucleotide sequence ID" value="NZ_BSOQ01000048.1"/>
</dbReference>
<dbReference type="InterPro" id="IPR016181">
    <property type="entry name" value="Acyl_CoA_acyltransferase"/>
</dbReference>
<protein>
    <submittedName>
        <fullName evidence="1">Uncharacterized protein</fullName>
    </submittedName>
</protein>
<gene>
    <name evidence="1" type="ORF">U5G49_005514</name>
</gene>
<keyword evidence="1" id="KW-0614">Plasmid</keyword>
<evidence type="ECO:0000313" key="2">
    <source>
        <dbReference type="Proteomes" id="UP001322785"/>
    </source>
</evidence>
<sequence>MSMLTKIDESKVIVRPASPGEMKNLGGFGALLMALHHELDGKRFIQATADTLAKYPHFLDSELARPDAILLVAEESGSLSGYVYAARGGFDYMALRGPAGGIYDPFVAADRRRAGHWSSSAGRGDGDVASARF</sequence>
<name>A0ABZ1DRS9_9HYPH</name>